<dbReference type="CDD" id="cd08517">
    <property type="entry name" value="PBP2_NikA_DppA_OppA_like_13"/>
    <property type="match status" value="1"/>
</dbReference>
<dbReference type="PROSITE" id="PS51318">
    <property type="entry name" value="TAT"/>
    <property type="match status" value="1"/>
</dbReference>
<dbReference type="GO" id="GO:1904680">
    <property type="term" value="F:peptide transmembrane transporter activity"/>
    <property type="evidence" value="ECO:0007669"/>
    <property type="project" value="TreeGrafter"/>
</dbReference>
<dbReference type="Proteomes" id="UP000700706">
    <property type="component" value="Unassembled WGS sequence"/>
</dbReference>
<accession>A0A952KNL2</accession>
<dbReference type="InterPro" id="IPR000914">
    <property type="entry name" value="SBP_5_dom"/>
</dbReference>
<comment type="subcellular location">
    <subcellularLocation>
        <location evidence="1">Periplasm</location>
    </subcellularLocation>
</comment>
<feature type="signal peptide" evidence="4">
    <location>
        <begin position="1"/>
        <end position="20"/>
    </location>
</feature>
<comment type="caution">
    <text evidence="6">The sequence shown here is derived from an EMBL/GenBank/DDBJ whole genome shotgun (WGS) entry which is preliminary data.</text>
</comment>
<dbReference type="SUPFAM" id="SSF53850">
    <property type="entry name" value="Periplasmic binding protein-like II"/>
    <property type="match status" value="1"/>
</dbReference>
<evidence type="ECO:0000313" key="6">
    <source>
        <dbReference type="EMBL" id="MBW8728724.1"/>
    </source>
</evidence>
<dbReference type="EMBL" id="JAEKLZ010000447">
    <property type="protein sequence ID" value="MBW8728724.1"/>
    <property type="molecule type" value="Genomic_DNA"/>
</dbReference>
<evidence type="ECO:0000256" key="2">
    <source>
        <dbReference type="ARBA" id="ARBA00005695"/>
    </source>
</evidence>
<dbReference type="GO" id="GO:0015833">
    <property type="term" value="P:peptide transport"/>
    <property type="evidence" value="ECO:0007669"/>
    <property type="project" value="TreeGrafter"/>
</dbReference>
<dbReference type="AlphaFoldDB" id="A0A952KNL2"/>
<name>A0A952KNL2_9PROT</name>
<dbReference type="GO" id="GO:0043190">
    <property type="term" value="C:ATP-binding cassette (ABC) transporter complex"/>
    <property type="evidence" value="ECO:0007669"/>
    <property type="project" value="InterPro"/>
</dbReference>
<evidence type="ECO:0000256" key="4">
    <source>
        <dbReference type="SAM" id="SignalP"/>
    </source>
</evidence>
<evidence type="ECO:0000259" key="5">
    <source>
        <dbReference type="Pfam" id="PF00496"/>
    </source>
</evidence>
<feature type="domain" description="Solute-binding protein family 5" evidence="5">
    <location>
        <begin position="81"/>
        <end position="439"/>
    </location>
</feature>
<gene>
    <name evidence="6" type="ORF">JF625_26705</name>
</gene>
<comment type="similarity">
    <text evidence="2">Belongs to the bacterial solute-binding protein 5 family.</text>
</comment>
<protein>
    <submittedName>
        <fullName evidence="6">ABC transporter substrate-binding protein</fullName>
    </submittedName>
</protein>
<evidence type="ECO:0000256" key="1">
    <source>
        <dbReference type="ARBA" id="ARBA00004418"/>
    </source>
</evidence>
<evidence type="ECO:0000256" key="3">
    <source>
        <dbReference type="ARBA" id="ARBA00022729"/>
    </source>
</evidence>
<dbReference type="PANTHER" id="PTHR30290">
    <property type="entry name" value="PERIPLASMIC BINDING COMPONENT OF ABC TRANSPORTER"/>
    <property type="match status" value="1"/>
</dbReference>
<feature type="chain" id="PRO_5036716541" evidence="4">
    <location>
        <begin position="21"/>
        <end position="536"/>
    </location>
</feature>
<reference evidence="6" key="1">
    <citation type="submission" date="2020-06" db="EMBL/GenBank/DDBJ databases">
        <title>Stable isotope informed genome-resolved metagenomics uncovers potential trophic interactions in rhizosphere soil.</title>
        <authorList>
            <person name="Starr E.P."/>
            <person name="Shi S."/>
            <person name="Blazewicz S.J."/>
            <person name="Koch B.J."/>
            <person name="Probst A.J."/>
            <person name="Hungate B.A."/>
            <person name="Pett-Ridge J."/>
            <person name="Firestone M.K."/>
            <person name="Banfield J.F."/>
        </authorList>
    </citation>
    <scope>NUCLEOTIDE SEQUENCE</scope>
    <source>
        <strain evidence="6">YM_69_17</strain>
    </source>
</reference>
<sequence length="536" mass="58736">MPFPLSRRALLSGVGMTAMAAMLGTLPRGARAQAPVQGGTLTVAADTEPRNLNPALVASNGVFYVASKVIEPLAEMAYDGKLTPVLATAWQGSADGKSVTFTLRDGVTWHDGRPFTSADVAFSALELWRKRQNLGRVLFKDLQAVDTPDDRTAVLRFAAPIPLQLVENALPAITAVVPKHLYEGTDVDSNPHNEQLVGTGPFRYAEHKPGEYYLLERNPGYWAPGLPHLDRIVYRVLPDRGAIAAAHEAGEIQLSAFSAVPLEELDRLKALPDLAVVRKGYEGITYQLTVEINHRRKELQDVRVRRAIAHAIDQGYVVDTIFRGTAAAATGPVPKTGVPFYTPDVPAYAFDPKQAEALLDEAGYPRGQDGTRFALRLLPAPWFEQTRQMGDYLRQALRTVGIDATLVTNDSAGHTKAVYTDHAFDLAIGSPVYRNDPAISTTILYRGGLPDGVPFSNQYGYDDPAMNDLIDRAAVELDRGQRIALYQQFQQRAADQLPLIVAAEFTFITVASRRLHNIATNPRWATSSWAETWLEG</sequence>
<dbReference type="PANTHER" id="PTHR30290:SF38">
    <property type="entry name" value="D,D-DIPEPTIDE-BINDING PERIPLASMIC PROTEIN DDPA-RELATED"/>
    <property type="match status" value="1"/>
</dbReference>
<dbReference type="Gene3D" id="3.40.190.10">
    <property type="entry name" value="Periplasmic binding protein-like II"/>
    <property type="match status" value="1"/>
</dbReference>
<dbReference type="InterPro" id="IPR039424">
    <property type="entry name" value="SBP_5"/>
</dbReference>
<organism evidence="6 7">
    <name type="scientific">Inquilinus limosus</name>
    <dbReference type="NCBI Taxonomy" id="171674"/>
    <lineage>
        <taxon>Bacteria</taxon>
        <taxon>Pseudomonadati</taxon>
        <taxon>Pseudomonadota</taxon>
        <taxon>Alphaproteobacteria</taxon>
        <taxon>Rhodospirillales</taxon>
        <taxon>Rhodospirillaceae</taxon>
        <taxon>Inquilinus</taxon>
    </lineage>
</organism>
<proteinExistence type="inferred from homology"/>
<dbReference type="Gene3D" id="3.10.105.10">
    <property type="entry name" value="Dipeptide-binding Protein, Domain 3"/>
    <property type="match status" value="1"/>
</dbReference>
<dbReference type="PIRSF" id="PIRSF002741">
    <property type="entry name" value="MppA"/>
    <property type="match status" value="1"/>
</dbReference>
<dbReference type="GO" id="GO:0030288">
    <property type="term" value="C:outer membrane-bounded periplasmic space"/>
    <property type="evidence" value="ECO:0007669"/>
    <property type="project" value="UniProtKB-ARBA"/>
</dbReference>
<keyword evidence="3 4" id="KW-0732">Signal</keyword>
<dbReference type="Pfam" id="PF00496">
    <property type="entry name" value="SBP_bac_5"/>
    <property type="match status" value="1"/>
</dbReference>
<dbReference type="InterPro" id="IPR006311">
    <property type="entry name" value="TAT_signal"/>
</dbReference>
<evidence type="ECO:0000313" key="7">
    <source>
        <dbReference type="Proteomes" id="UP000700706"/>
    </source>
</evidence>
<dbReference type="InterPro" id="IPR030678">
    <property type="entry name" value="Peptide/Ni-bd"/>
</dbReference>